<dbReference type="CDD" id="cd07153">
    <property type="entry name" value="Fur_like"/>
    <property type="match status" value="1"/>
</dbReference>
<keyword evidence="5 9" id="KW-0862">Zinc</keyword>
<evidence type="ECO:0000256" key="10">
    <source>
        <dbReference type="PIRSR" id="PIRSR602481-2"/>
    </source>
</evidence>
<dbReference type="STRING" id="1423740.FC36_GL001057"/>
<proteinExistence type="inferred from homology"/>
<dbReference type="SUPFAM" id="SSF46785">
    <property type="entry name" value="Winged helix' DNA-binding domain"/>
    <property type="match status" value="1"/>
</dbReference>
<dbReference type="Gene3D" id="3.30.1490.190">
    <property type="match status" value="1"/>
</dbReference>
<dbReference type="PATRIC" id="fig|1423740.3.peg.1127"/>
<comment type="cofactor">
    <cofactor evidence="10">
        <name>Mn(2+)</name>
        <dbReference type="ChEBI" id="CHEBI:29035"/>
    </cofactor>
    <cofactor evidence="10">
        <name>Fe(2+)</name>
        <dbReference type="ChEBI" id="CHEBI:29033"/>
    </cofactor>
    <text evidence="10">Binds 1 Mn(2+) or Fe(2+) ion per subunit.</text>
</comment>
<dbReference type="OrthoDB" id="8659436at2"/>
<dbReference type="AlphaFoldDB" id="A0A0R1TIB6"/>
<comment type="subcellular location">
    <subcellularLocation>
        <location evidence="1">Cytoplasm</location>
    </subcellularLocation>
</comment>
<dbReference type="InterPro" id="IPR036390">
    <property type="entry name" value="WH_DNA-bd_sf"/>
</dbReference>
<dbReference type="EMBL" id="AZFH01000139">
    <property type="protein sequence ID" value="KRL78674.1"/>
    <property type="molecule type" value="Genomic_DNA"/>
</dbReference>
<keyword evidence="4" id="KW-0678">Repressor</keyword>
<evidence type="ECO:0000256" key="1">
    <source>
        <dbReference type="ARBA" id="ARBA00004496"/>
    </source>
</evidence>
<dbReference type="GO" id="GO:0045892">
    <property type="term" value="P:negative regulation of DNA-templated transcription"/>
    <property type="evidence" value="ECO:0007669"/>
    <property type="project" value="TreeGrafter"/>
</dbReference>
<gene>
    <name evidence="11" type="ORF">FC36_GL001057</name>
</gene>
<evidence type="ECO:0000256" key="7">
    <source>
        <dbReference type="ARBA" id="ARBA00023125"/>
    </source>
</evidence>
<dbReference type="GO" id="GO:1900376">
    <property type="term" value="P:regulation of secondary metabolite biosynthetic process"/>
    <property type="evidence" value="ECO:0007669"/>
    <property type="project" value="TreeGrafter"/>
</dbReference>
<evidence type="ECO:0000256" key="3">
    <source>
        <dbReference type="ARBA" id="ARBA00022490"/>
    </source>
</evidence>
<dbReference type="GO" id="GO:0003700">
    <property type="term" value="F:DNA-binding transcription factor activity"/>
    <property type="evidence" value="ECO:0007669"/>
    <property type="project" value="InterPro"/>
</dbReference>
<dbReference type="RefSeq" id="WP_025020601.1">
    <property type="nucleotide sequence ID" value="NZ_AZFH01000139.1"/>
</dbReference>
<comment type="similarity">
    <text evidence="2">Belongs to the Fur family.</text>
</comment>
<protein>
    <submittedName>
        <fullName evidence="11">Fur family transcriptional regulator ZurR</fullName>
    </submittedName>
</protein>
<evidence type="ECO:0000256" key="9">
    <source>
        <dbReference type="PIRSR" id="PIRSR602481-1"/>
    </source>
</evidence>
<feature type="binding site" evidence="10">
    <location>
        <position position="126"/>
    </location>
    <ligand>
        <name>Fe cation</name>
        <dbReference type="ChEBI" id="CHEBI:24875"/>
    </ligand>
</feature>
<keyword evidence="9" id="KW-0479">Metal-binding</keyword>
<dbReference type="Proteomes" id="UP000051048">
    <property type="component" value="Unassembled WGS sequence"/>
</dbReference>
<evidence type="ECO:0000256" key="4">
    <source>
        <dbReference type="ARBA" id="ARBA00022491"/>
    </source>
</evidence>
<dbReference type="Pfam" id="PF01475">
    <property type="entry name" value="FUR"/>
    <property type="match status" value="1"/>
</dbReference>
<evidence type="ECO:0000256" key="2">
    <source>
        <dbReference type="ARBA" id="ARBA00007957"/>
    </source>
</evidence>
<keyword evidence="7" id="KW-0238">DNA-binding</keyword>
<dbReference type="GO" id="GO:0005737">
    <property type="term" value="C:cytoplasm"/>
    <property type="evidence" value="ECO:0007669"/>
    <property type="project" value="UniProtKB-SubCell"/>
</dbReference>
<feature type="binding site" evidence="9">
    <location>
        <position position="100"/>
    </location>
    <ligand>
        <name>Zn(2+)</name>
        <dbReference type="ChEBI" id="CHEBI:29105"/>
    </ligand>
</feature>
<keyword evidence="8" id="KW-0804">Transcription</keyword>
<comment type="cofactor">
    <cofactor evidence="9">
        <name>Zn(2+)</name>
        <dbReference type="ChEBI" id="CHEBI:29105"/>
    </cofactor>
    <text evidence="9">Binds 1 zinc ion per subunit.</text>
</comment>
<dbReference type="Gene3D" id="1.10.10.10">
    <property type="entry name" value="Winged helix-like DNA-binding domain superfamily/Winged helix DNA-binding domain"/>
    <property type="match status" value="1"/>
</dbReference>
<accession>A0A0R1TIB6</accession>
<keyword evidence="10" id="KW-0408">Iron</keyword>
<evidence type="ECO:0000256" key="5">
    <source>
        <dbReference type="ARBA" id="ARBA00022833"/>
    </source>
</evidence>
<dbReference type="InterPro" id="IPR043135">
    <property type="entry name" value="Fur_C"/>
</dbReference>
<dbReference type="GO" id="GO:0008270">
    <property type="term" value="F:zinc ion binding"/>
    <property type="evidence" value="ECO:0007669"/>
    <property type="project" value="TreeGrafter"/>
</dbReference>
<reference evidence="11 12" key="1">
    <citation type="journal article" date="2015" name="Genome Announc.">
        <title>Expanding the biotechnology potential of lactobacilli through comparative genomics of 213 strains and associated genera.</title>
        <authorList>
            <person name="Sun Z."/>
            <person name="Harris H.M."/>
            <person name="McCann A."/>
            <person name="Guo C."/>
            <person name="Argimon S."/>
            <person name="Zhang W."/>
            <person name="Yang X."/>
            <person name="Jeffery I.B."/>
            <person name="Cooney J.C."/>
            <person name="Kagawa T.F."/>
            <person name="Liu W."/>
            <person name="Song Y."/>
            <person name="Salvetti E."/>
            <person name="Wrobel A."/>
            <person name="Rasinkangas P."/>
            <person name="Parkhill J."/>
            <person name="Rea M.C."/>
            <person name="O'Sullivan O."/>
            <person name="Ritari J."/>
            <person name="Douillard F.P."/>
            <person name="Paul Ross R."/>
            <person name="Yang R."/>
            <person name="Briner A.E."/>
            <person name="Felis G.E."/>
            <person name="de Vos W.M."/>
            <person name="Barrangou R."/>
            <person name="Klaenhammer T.R."/>
            <person name="Caufield P.W."/>
            <person name="Cui Y."/>
            <person name="Zhang H."/>
            <person name="O'Toole P.W."/>
        </authorList>
    </citation>
    <scope>NUCLEOTIDE SEQUENCE [LARGE SCALE GENOMIC DNA]</scope>
    <source>
        <strain evidence="11 12">DSM 15833</strain>
    </source>
</reference>
<name>A0A0R1TIB6_9LACO</name>
<comment type="caution">
    <text evidence="11">The sequence shown here is derived from an EMBL/GenBank/DDBJ whole genome shotgun (WGS) entry which is preliminary data.</text>
</comment>
<feature type="binding site" evidence="9">
    <location>
        <position position="134"/>
    </location>
    <ligand>
        <name>Zn(2+)</name>
        <dbReference type="ChEBI" id="CHEBI:29105"/>
    </ligand>
</feature>
<feature type="binding site" evidence="9">
    <location>
        <position position="97"/>
    </location>
    <ligand>
        <name>Zn(2+)</name>
        <dbReference type="ChEBI" id="CHEBI:29105"/>
    </ligand>
</feature>
<organism evidence="11 12">
    <name type="scientific">Ligilactobacillus equi DSM 15833 = JCM 10991</name>
    <dbReference type="NCBI Taxonomy" id="1423740"/>
    <lineage>
        <taxon>Bacteria</taxon>
        <taxon>Bacillati</taxon>
        <taxon>Bacillota</taxon>
        <taxon>Bacilli</taxon>
        <taxon>Lactobacillales</taxon>
        <taxon>Lactobacillaceae</taxon>
        <taxon>Ligilactobacillus</taxon>
    </lineage>
</organism>
<dbReference type="InterPro" id="IPR036388">
    <property type="entry name" value="WH-like_DNA-bd_sf"/>
</dbReference>
<dbReference type="GO" id="GO:0000976">
    <property type="term" value="F:transcription cis-regulatory region binding"/>
    <property type="evidence" value="ECO:0007669"/>
    <property type="project" value="TreeGrafter"/>
</dbReference>
<dbReference type="PANTHER" id="PTHR33202">
    <property type="entry name" value="ZINC UPTAKE REGULATION PROTEIN"/>
    <property type="match status" value="1"/>
</dbReference>
<evidence type="ECO:0000256" key="6">
    <source>
        <dbReference type="ARBA" id="ARBA00023015"/>
    </source>
</evidence>
<dbReference type="PANTHER" id="PTHR33202:SF1">
    <property type="entry name" value="FERRIC UPTAKE REGULATION PROTEIN"/>
    <property type="match status" value="1"/>
</dbReference>
<keyword evidence="6" id="KW-0805">Transcription regulation</keyword>
<evidence type="ECO:0000256" key="8">
    <source>
        <dbReference type="ARBA" id="ARBA00023163"/>
    </source>
</evidence>
<evidence type="ECO:0000313" key="11">
    <source>
        <dbReference type="EMBL" id="KRL78674.1"/>
    </source>
</evidence>
<evidence type="ECO:0000313" key="12">
    <source>
        <dbReference type="Proteomes" id="UP000051048"/>
    </source>
</evidence>
<dbReference type="InterPro" id="IPR002481">
    <property type="entry name" value="FUR"/>
</dbReference>
<feature type="binding site" evidence="10">
    <location>
        <position position="91"/>
    </location>
    <ligand>
        <name>Fe cation</name>
        <dbReference type="ChEBI" id="CHEBI:24875"/>
    </ligand>
</feature>
<keyword evidence="3" id="KW-0963">Cytoplasm</keyword>
<sequence>MLDEALYLLKSHKLKVTKQRKSLLEYLYTHCRHRYVEITAVDDWMRQQYPGLSHNTIYRNIKEFEEIGIVETQAQKNGQGVKYQCDFGNIHHHHFICQQCGQVQEIDFCPSKEFLEQLPGCEIQSHRFEMLGLCAQCAAQKRLMNS</sequence>
<feature type="binding site" evidence="9">
    <location>
        <position position="137"/>
    </location>
    <ligand>
        <name>Zn(2+)</name>
        <dbReference type="ChEBI" id="CHEBI:29105"/>
    </ligand>
</feature>